<dbReference type="AlphaFoldDB" id="A0A8J6YPC2"/>
<accession>A0A8J6YPC2</accession>
<gene>
    <name evidence="1" type="ORF">IHV25_03625</name>
</gene>
<comment type="caution">
    <text evidence="1">The sequence shown here is derived from an EMBL/GenBank/DDBJ whole genome shotgun (WGS) entry which is preliminary data.</text>
</comment>
<proteinExistence type="predicted"/>
<protein>
    <submittedName>
        <fullName evidence="1">VPLPA-CTERM sorting domain-containing protein</fullName>
    </submittedName>
</protein>
<name>A0A8J6YPC2_9PROT</name>
<evidence type="ECO:0000313" key="2">
    <source>
        <dbReference type="Proteomes" id="UP000631034"/>
    </source>
</evidence>
<dbReference type="Proteomes" id="UP000631034">
    <property type="component" value="Unassembled WGS sequence"/>
</dbReference>
<sequence>MLSRSERVFTGWPLMMGMAVLLVSVLFSPLTANAAVRDMHFDLGTISKEGTGGHWKPSAGGKFTATYTSATIVGTGPVAAFGTARGEKGYSEVKASLGGVSFHKPSKSFTNTYAFSLHKDSSLNLDLAVGKYAVETNHLGAATAFVNNSLTVTLTGKNGFTESLTVTGGKWSNLWGKLKAGDYVLSISGEYGFEKAKVLGAFHQGYAGSFQVGDVQPGDVPLPGALVLLGTALAGAGVWGRRKKAQDKAV</sequence>
<dbReference type="EMBL" id="JACZHT010000002">
    <property type="protein sequence ID" value="MBE1236742.1"/>
    <property type="molecule type" value="Genomic_DNA"/>
</dbReference>
<reference evidence="1" key="1">
    <citation type="submission" date="2020-10" db="EMBL/GenBank/DDBJ databases">
        <title>Genome sequence of the unusual species of purple photosynthetic bacteria, Phaeovibrio sulfidiphilus DSM 23193, type strain.</title>
        <authorList>
            <person name="Kyndt J.A."/>
            <person name="Meyer T.E."/>
        </authorList>
    </citation>
    <scope>NUCLEOTIDE SEQUENCE</scope>
    <source>
        <strain evidence="1">DSM 23193</strain>
    </source>
</reference>
<organism evidence="1 2">
    <name type="scientific">Phaeovibrio sulfidiphilus</name>
    <dbReference type="NCBI Taxonomy" id="1220600"/>
    <lineage>
        <taxon>Bacteria</taxon>
        <taxon>Pseudomonadati</taxon>
        <taxon>Pseudomonadota</taxon>
        <taxon>Alphaproteobacteria</taxon>
        <taxon>Rhodospirillales</taxon>
        <taxon>Rhodospirillaceae</taxon>
        <taxon>Phaeovibrio</taxon>
    </lineage>
</organism>
<evidence type="ECO:0000313" key="1">
    <source>
        <dbReference type="EMBL" id="MBE1236742.1"/>
    </source>
</evidence>
<dbReference type="RefSeq" id="WP_192533750.1">
    <property type="nucleotide sequence ID" value="NZ_JACZHT010000002.1"/>
</dbReference>
<keyword evidence="2" id="KW-1185">Reference proteome</keyword>